<evidence type="ECO:0000259" key="3">
    <source>
        <dbReference type="PROSITE" id="PS51898"/>
    </source>
</evidence>
<accession>A0ABW4ERY6</accession>
<reference evidence="5" key="1">
    <citation type="journal article" date="2019" name="Int. J. Syst. Evol. Microbiol.">
        <title>The Global Catalogue of Microorganisms (GCM) 10K type strain sequencing project: providing services to taxonomists for standard genome sequencing and annotation.</title>
        <authorList>
            <consortium name="The Broad Institute Genomics Platform"/>
            <consortium name="The Broad Institute Genome Sequencing Center for Infectious Disease"/>
            <person name="Wu L."/>
            <person name="Ma J."/>
        </authorList>
    </citation>
    <scope>NUCLEOTIDE SEQUENCE [LARGE SCALE GENOMIC DNA]</scope>
    <source>
        <strain evidence="5">CCM 7043</strain>
    </source>
</reference>
<dbReference type="Gene3D" id="1.10.443.10">
    <property type="entry name" value="Intergrase catalytic core"/>
    <property type="match status" value="1"/>
</dbReference>
<feature type="region of interest" description="Disordered" evidence="2">
    <location>
        <begin position="198"/>
        <end position="221"/>
    </location>
</feature>
<dbReference type="Proteomes" id="UP001597114">
    <property type="component" value="Unassembled WGS sequence"/>
</dbReference>
<dbReference type="RefSeq" id="WP_344720684.1">
    <property type="nucleotide sequence ID" value="NZ_BAAAUS010000006.1"/>
</dbReference>
<dbReference type="InterPro" id="IPR013762">
    <property type="entry name" value="Integrase-like_cat_sf"/>
</dbReference>
<evidence type="ECO:0000313" key="5">
    <source>
        <dbReference type="Proteomes" id="UP001597114"/>
    </source>
</evidence>
<evidence type="ECO:0000313" key="4">
    <source>
        <dbReference type="EMBL" id="MFD1518416.1"/>
    </source>
</evidence>
<protein>
    <submittedName>
        <fullName evidence="4">Tyrosine-type recombinase/integrase</fullName>
    </submittedName>
</protein>
<comment type="caution">
    <text evidence="4">The sequence shown here is derived from an EMBL/GenBank/DDBJ whole genome shotgun (WGS) entry which is preliminary data.</text>
</comment>
<dbReference type="InterPro" id="IPR011010">
    <property type="entry name" value="DNA_brk_join_enz"/>
</dbReference>
<feature type="compositionally biased region" description="Polar residues" evidence="2">
    <location>
        <begin position="204"/>
        <end position="221"/>
    </location>
</feature>
<dbReference type="Pfam" id="PF00589">
    <property type="entry name" value="Phage_integrase"/>
    <property type="match status" value="1"/>
</dbReference>
<proteinExistence type="predicted"/>
<evidence type="ECO:0000256" key="2">
    <source>
        <dbReference type="SAM" id="MobiDB-lite"/>
    </source>
</evidence>
<dbReference type="SUPFAM" id="SSF56349">
    <property type="entry name" value="DNA breaking-rejoining enzymes"/>
    <property type="match status" value="1"/>
</dbReference>
<dbReference type="InterPro" id="IPR002104">
    <property type="entry name" value="Integrase_catalytic"/>
</dbReference>
<keyword evidence="1" id="KW-0233">DNA recombination</keyword>
<feature type="domain" description="Tyr recombinase" evidence="3">
    <location>
        <begin position="1"/>
        <end position="187"/>
    </location>
</feature>
<name>A0ABW4ERY6_9PSEU</name>
<sequence length="221" mass="24320">MVLFVLMGVYKLPVRSSSGVWLAVRPMWSFIPPSPRRLIYLTSDRSRLRTPGFSADGERAMPYSCSRGGGDERGLEAVDDQPDTERLACGEGYEAHEGDGYVACDEYGAPLHPERVSEEFEREGKRAGLPRIVLHGTRHTSATLLDEEGVPEADNSMWHGHTLGGRVSTTRKHYIHPDVERRLKAAGAVLAAAYRTEHAAGPRRSTTASCSANRCKTQVLT</sequence>
<keyword evidence="5" id="KW-1185">Reference proteome</keyword>
<organism evidence="4 5">
    <name type="scientific">Pseudonocardia yunnanensis</name>
    <dbReference type="NCBI Taxonomy" id="58107"/>
    <lineage>
        <taxon>Bacteria</taxon>
        <taxon>Bacillati</taxon>
        <taxon>Actinomycetota</taxon>
        <taxon>Actinomycetes</taxon>
        <taxon>Pseudonocardiales</taxon>
        <taxon>Pseudonocardiaceae</taxon>
        <taxon>Pseudonocardia</taxon>
    </lineage>
</organism>
<dbReference type="PROSITE" id="PS51898">
    <property type="entry name" value="TYR_RECOMBINASE"/>
    <property type="match status" value="1"/>
</dbReference>
<gene>
    <name evidence="4" type="ORF">ACFSJD_13035</name>
</gene>
<feature type="region of interest" description="Disordered" evidence="2">
    <location>
        <begin position="59"/>
        <end position="82"/>
    </location>
</feature>
<dbReference type="EMBL" id="JBHUCO010000012">
    <property type="protein sequence ID" value="MFD1518416.1"/>
    <property type="molecule type" value="Genomic_DNA"/>
</dbReference>
<evidence type="ECO:0000256" key="1">
    <source>
        <dbReference type="ARBA" id="ARBA00023172"/>
    </source>
</evidence>